<comment type="caution">
    <text evidence="6">The sequence shown here is derived from an EMBL/GenBank/DDBJ whole genome shotgun (WGS) entry which is preliminary data.</text>
</comment>
<organism evidence="6 7">
    <name type="scientific">Gonium pectorale</name>
    <name type="common">Green alga</name>
    <dbReference type="NCBI Taxonomy" id="33097"/>
    <lineage>
        <taxon>Eukaryota</taxon>
        <taxon>Viridiplantae</taxon>
        <taxon>Chlorophyta</taxon>
        <taxon>core chlorophytes</taxon>
        <taxon>Chlorophyceae</taxon>
        <taxon>CS clade</taxon>
        <taxon>Chlamydomonadales</taxon>
        <taxon>Volvocaceae</taxon>
        <taxon>Gonium</taxon>
    </lineage>
</organism>
<evidence type="ECO:0000313" key="6">
    <source>
        <dbReference type="EMBL" id="KXZ43270.1"/>
    </source>
</evidence>
<evidence type="ECO:0000256" key="5">
    <source>
        <dbReference type="SAM" id="MobiDB-lite"/>
    </source>
</evidence>
<dbReference type="GO" id="GO:0005975">
    <property type="term" value="P:carbohydrate metabolic process"/>
    <property type="evidence" value="ECO:0007669"/>
    <property type="project" value="InterPro"/>
</dbReference>
<sequence>MRLTPKGNFSKPEVTNWRDGSCPSRRQCRPRLLGVDRSVDVLIAGLELRDSAFWTLHVRESKRVRLHRLNISGDLDFPNNDGIDIDGSSYVTVTDTHVSTADDALCLKTTSAARPPTRHVLVSNVTLRSRSAAVKLGSESLADMYNITFRHLRVLDSNRGLAVQLRDYGSVRDVLFQHCHVETRRHEGGWWGGGEPLYVTALPRWVGSRVGVASNITFHHVTAEAAGGIVVLAGSPESSLVGIALHNRAQGLPWHQELVSLTVRGVECEGVMTQVRQERPDGADAKRF</sequence>
<dbReference type="AlphaFoldDB" id="A0A150G1U5"/>
<dbReference type="OrthoDB" id="187139at2759"/>
<dbReference type="InterPro" id="IPR000743">
    <property type="entry name" value="Glyco_hydro_28"/>
</dbReference>
<comment type="similarity">
    <text evidence="1 4">Belongs to the glycosyl hydrolase 28 family.</text>
</comment>
<keyword evidence="7" id="KW-1185">Reference proteome</keyword>
<dbReference type="Gene3D" id="2.160.20.10">
    <property type="entry name" value="Single-stranded right-handed beta-helix, Pectin lyase-like"/>
    <property type="match status" value="1"/>
</dbReference>
<protein>
    <recommendedName>
        <fullName evidence="8">Pectate lyase domain-containing protein</fullName>
    </recommendedName>
</protein>
<accession>A0A150G1U5</accession>
<dbReference type="PANTHER" id="PTHR31339:SF9">
    <property type="entry name" value="PLASMIN AND FIBRONECTIN-BINDING PROTEIN A"/>
    <property type="match status" value="1"/>
</dbReference>
<dbReference type="InterPro" id="IPR012334">
    <property type="entry name" value="Pectin_lyas_fold"/>
</dbReference>
<evidence type="ECO:0008006" key="8">
    <source>
        <dbReference type="Google" id="ProtNLM"/>
    </source>
</evidence>
<reference evidence="7" key="1">
    <citation type="journal article" date="2016" name="Nat. Commun.">
        <title>The Gonium pectorale genome demonstrates co-option of cell cycle regulation during the evolution of multicellularity.</title>
        <authorList>
            <person name="Hanschen E.R."/>
            <person name="Marriage T.N."/>
            <person name="Ferris P.J."/>
            <person name="Hamaji T."/>
            <person name="Toyoda A."/>
            <person name="Fujiyama A."/>
            <person name="Neme R."/>
            <person name="Noguchi H."/>
            <person name="Minakuchi Y."/>
            <person name="Suzuki M."/>
            <person name="Kawai-Toyooka H."/>
            <person name="Smith D.R."/>
            <person name="Sparks H."/>
            <person name="Anderson J."/>
            <person name="Bakaric R."/>
            <person name="Luria V."/>
            <person name="Karger A."/>
            <person name="Kirschner M.W."/>
            <person name="Durand P.M."/>
            <person name="Michod R.E."/>
            <person name="Nozaki H."/>
            <person name="Olson B.J."/>
        </authorList>
    </citation>
    <scope>NUCLEOTIDE SEQUENCE [LARGE SCALE GENOMIC DNA]</scope>
    <source>
        <strain evidence="7">NIES-2863</strain>
    </source>
</reference>
<gene>
    <name evidence="6" type="ORF">GPECTOR_96g736</name>
</gene>
<dbReference type="Proteomes" id="UP000075714">
    <property type="component" value="Unassembled WGS sequence"/>
</dbReference>
<dbReference type="GO" id="GO:0004650">
    <property type="term" value="F:polygalacturonase activity"/>
    <property type="evidence" value="ECO:0007669"/>
    <property type="project" value="InterPro"/>
</dbReference>
<name>A0A150G1U5_GONPE</name>
<dbReference type="EMBL" id="LSYV01000097">
    <property type="protein sequence ID" value="KXZ43270.1"/>
    <property type="molecule type" value="Genomic_DNA"/>
</dbReference>
<dbReference type="InterPro" id="IPR051801">
    <property type="entry name" value="GH28_Enzymes"/>
</dbReference>
<dbReference type="InterPro" id="IPR011050">
    <property type="entry name" value="Pectin_lyase_fold/virulence"/>
</dbReference>
<evidence type="ECO:0000256" key="1">
    <source>
        <dbReference type="ARBA" id="ARBA00008834"/>
    </source>
</evidence>
<proteinExistence type="inferred from homology"/>
<dbReference type="PANTHER" id="PTHR31339">
    <property type="entry name" value="PECTIN LYASE-RELATED"/>
    <property type="match status" value="1"/>
</dbReference>
<evidence type="ECO:0000256" key="2">
    <source>
        <dbReference type="ARBA" id="ARBA00022801"/>
    </source>
</evidence>
<dbReference type="STRING" id="33097.A0A150G1U5"/>
<evidence type="ECO:0000256" key="3">
    <source>
        <dbReference type="ARBA" id="ARBA00023295"/>
    </source>
</evidence>
<dbReference type="SUPFAM" id="SSF51126">
    <property type="entry name" value="Pectin lyase-like"/>
    <property type="match status" value="1"/>
</dbReference>
<evidence type="ECO:0000313" key="7">
    <source>
        <dbReference type="Proteomes" id="UP000075714"/>
    </source>
</evidence>
<evidence type="ECO:0000256" key="4">
    <source>
        <dbReference type="RuleBase" id="RU361169"/>
    </source>
</evidence>
<dbReference type="Pfam" id="PF00295">
    <property type="entry name" value="Glyco_hydro_28"/>
    <property type="match status" value="1"/>
</dbReference>
<keyword evidence="3 4" id="KW-0326">Glycosidase</keyword>
<keyword evidence="2 4" id="KW-0378">Hydrolase</keyword>
<feature type="region of interest" description="Disordered" evidence="5">
    <location>
        <begin position="1"/>
        <end position="21"/>
    </location>
</feature>